<dbReference type="AlphaFoldDB" id="A0A285PHC1"/>
<feature type="domain" description="tRNA nuclease CdiA C-terminal" evidence="2">
    <location>
        <begin position="199"/>
        <end position="275"/>
    </location>
</feature>
<evidence type="ECO:0000259" key="2">
    <source>
        <dbReference type="Pfam" id="PF18451"/>
    </source>
</evidence>
<feature type="region of interest" description="Disordered" evidence="1">
    <location>
        <begin position="129"/>
        <end position="151"/>
    </location>
</feature>
<organism evidence="3 4">
    <name type="scientific">Cohaesibacter gelatinilyticus</name>
    <dbReference type="NCBI Taxonomy" id="372072"/>
    <lineage>
        <taxon>Bacteria</taxon>
        <taxon>Pseudomonadati</taxon>
        <taxon>Pseudomonadota</taxon>
        <taxon>Alphaproteobacteria</taxon>
        <taxon>Hyphomicrobiales</taxon>
        <taxon>Cohaesibacteraceae</taxon>
    </lineage>
</organism>
<feature type="region of interest" description="Disordered" evidence="1">
    <location>
        <begin position="34"/>
        <end position="84"/>
    </location>
</feature>
<protein>
    <recommendedName>
        <fullName evidence="2">tRNA nuclease CdiA C-terminal domain-containing protein</fullName>
    </recommendedName>
</protein>
<keyword evidence="4" id="KW-1185">Reference proteome</keyword>
<dbReference type="Pfam" id="PF18451">
    <property type="entry name" value="CdiA_C"/>
    <property type="match status" value="1"/>
</dbReference>
<name>A0A285PHC1_9HYPH</name>
<gene>
    <name evidence="3" type="ORF">SAMN06265368_4232</name>
</gene>
<dbReference type="Proteomes" id="UP000219439">
    <property type="component" value="Unassembled WGS sequence"/>
</dbReference>
<feature type="compositionally biased region" description="Basic and acidic residues" evidence="1">
    <location>
        <begin position="70"/>
        <end position="84"/>
    </location>
</feature>
<evidence type="ECO:0000313" key="4">
    <source>
        <dbReference type="Proteomes" id="UP000219439"/>
    </source>
</evidence>
<dbReference type="RefSeq" id="WP_210200961.1">
    <property type="nucleotide sequence ID" value="NZ_OBEL01000007.1"/>
</dbReference>
<feature type="non-terminal residue" evidence="3">
    <location>
        <position position="1"/>
    </location>
</feature>
<proteinExistence type="predicted"/>
<dbReference type="EMBL" id="OBEL01000007">
    <property type="protein sequence ID" value="SNZ21115.1"/>
    <property type="molecule type" value="Genomic_DNA"/>
</dbReference>
<accession>A0A285PHC1</accession>
<sequence>LALTGGTVNGRNLSASELQSFSEALTFAGVRTVLNSESAEDGEEGERPPPRIGDNSIPSGVEPIDEEQLKEEHEGSSAQGERIDDNQELAKVENFTYEVVLAQPDPEDPGPPEELLLYRSFFSQALKKTIDDQRDRKRKGSITGVPTPLPQSKKVHIDARRHYTRIRHERRAGYILAQTEDVIFQPEVVPDDGLSMKSEPDYRINGDIWDCYSILANQTSAGGIRSGIWKKVRGKQQTKRLIIDMTETPVTLQELSDELAQHPVKGLVEVMIIARK</sequence>
<evidence type="ECO:0000256" key="1">
    <source>
        <dbReference type="SAM" id="MobiDB-lite"/>
    </source>
</evidence>
<dbReference type="Gene3D" id="3.40.1350.120">
    <property type="match status" value="1"/>
</dbReference>
<reference evidence="3 4" key="1">
    <citation type="submission" date="2017-09" db="EMBL/GenBank/DDBJ databases">
        <authorList>
            <person name="Ehlers B."/>
            <person name="Leendertz F.H."/>
        </authorList>
    </citation>
    <scope>NUCLEOTIDE SEQUENCE [LARGE SCALE GENOMIC DNA]</scope>
    <source>
        <strain evidence="3 4">DSM 18289</strain>
    </source>
</reference>
<evidence type="ECO:0000313" key="3">
    <source>
        <dbReference type="EMBL" id="SNZ21115.1"/>
    </source>
</evidence>
<dbReference type="InterPro" id="IPR040559">
    <property type="entry name" value="CdiA_C"/>
</dbReference>